<evidence type="ECO:0000313" key="10">
    <source>
        <dbReference type="Proteomes" id="UP001214628"/>
    </source>
</evidence>
<evidence type="ECO:0000256" key="5">
    <source>
        <dbReference type="ARBA" id="ARBA00023136"/>
    </source>
</evidence>
<evidence type="ECO:0000313" key="9">
    <source>
        <dbReference type="EMBL" id="WFD44582.1"/>
    </source>
</evidence>
<dbReference type="GO" id="GO:0006874">
    <property type="term" value="P:intracellular calcium ion homeostasis"/>
    <property type="evidence" value="ECO:0007669"/>
    <property type="project" value="TreeGrafter"/>
</dbReference>
<name>A0AAF0FC36_9BASI</name>
<comment type="subcellular location">
    <subcellularLocation>
        <location evidence="1">Membrane</location>
    </subcellularLocation>
</comment>
<organism evidence="9 10">
    <name type="scientific">Malassezia psittaci</name>
    <dbReference type="NCBI Taxonomy" id="1821823"/>
    <lineage>
        <taxon>Eukaryota</taxon>
        <taxon>Fungi</taxon>
        <taxon>Dikarya</taxon>
        <taxon>Basidiomycota</taxon>
        <taxon>Ustilaginomycotina</taxon>
        <taxon>Malasseziomycetes</taxon>
        <taxon>Malasseziales</taxon>
        <taxon>Malasseziaceae</taxon>
        <taxon>Malassezia</taxon>
    </lineage>
</organism>
<proteinExistence type="predicted"/>
<dbReference type="InterPro" id="IPR006685">
    <property type="entry name" value="MscS_channel_2nd"/>
</dbReference>
<evidence type="ECO:0000256" key="1">
    <source>
        <dbReference type="ARBA" id="ARBA00004370"/>
    </source>
</evidence>
<feature type="transmembrane region" description="Helical" evidence="7">
    <location>
        <begin position="122"/>
        <end position="141"/>
    </location>
</feature>
<evidence type="ECO:0000256" key="3">
    <source>
        <dbReference type="ARBA" id="ARBA00022837"/>
    </source>
</evidence>
<dbReference type="InterPro" id="IPR023408">
    <property type="entry name" value="MscS_beta-dom_sf"/>
</dbReference>
<evidence type="ECO:0000259" key="8">
    <source>
        <dbReference type="PROSITE" id="PS50222"/>
    </source>
</evidence>
<feature type="transmembrane region" description="Helical" evidence="7">
    <location>
        <begin position="172"/>
        <end position="193"/>
    </location>
</feature>
<dbReference type="AlphaFoldDB" id="A0AAF0FC36"/>
<dbReference type="SUPFAM" id="SSF50182">
    <property type="entry name" value="Sm-like ribonucleoproteins"/>
    <property type="match status" value="1"/>
</dbReference>
<dbReference type="SUPFAM" id="SSF47473">
    <property type="entry name" value="EF-hand"/>
    <property type="match status" value="1"/>
</dbReference>
<keyword evidence="3" id="KW-0106">Calcium</keyword>
<feature type="transmembrane region" description="Helical" evidence="7">
    <location>
        <begin position="218"/>
        <end position="241"/>
    </location>
</feature>
<keyword evidence="4 7" id="KW-1133">Transmembrane helix</keyword>
<dbReference type="Pfam" id="PF00924">
    <property type="entry name" value="MS_channel_2nd"/>
    <property type="match status" value="1"/>
</dbReference>
<feature type="compositionally biased region" description="Basic and acidic residues" evidence="6">
    <location>
        <begin position="1"/>
        <end position="12"/>
    </location>
</feature>
<reference evidence="9" key="1">
    <citation type="submission" date="2023-02" db="EMBL/GenBank/DDBJ databases">
        <title>Mating type loci evolution in Malassezia.</title>
        <authorList>
            <person name="Coelho M.A."/>
        </authorList>
    </citation>
    <scope>NUCLEOTIDE SEQUENCE</scope>
    <source>
        <strain evidence="9">CBS 14136</strain>
    </source>
</reference>
<dbReference type="PROSITE" id="PS50222">
    <property type="entry name" value="EF_HAND_2"/>
    <property type="match status" value="1"/>
</dbReference>
<feature type="transmembrane region" description="Helical" evidence="7">
    <location>
        <begin position="88"/>
        <end position="110"/>
    </location>
</feature>
<protein>
    <recommendedName>
        <fullName evidence="8">EF-hand domain-containing protein</fullName>
    </recommendedName>
</protein>
<dbReference type="Gene3D" id="1.10.238.10">
    <property type="entry name" value="EF-hand"/>
    <property type="match status" value="1"/>
</dbReference>
<dbReference type="GO" id="GO:0005509">
    <property type="term" value="F:calcium ion binding"/>
    <property type="evidence" value="ECO:0007669"/>
    <property type="project" value="InterPro"/>
</dbReference>
<feature type="region of interest" description="Disordered" evidence="6">
    <location>
        <begin position="1"/>
        <end position="36"/>
    </location>
</feature>
<feature type="domain" description="EF-hand" evidence="8">
    <location>
        <begin position="385"/>
        <end position="420"/>
    </location>
</feature>
<feature type="transmembrane region" description="Helical" evidence="7">
    <location>
        <begin position="441"/>
        <end position="461"/>
    </location>
</feature>
<dbReference type="GO" id="GO:0005262">
    <property type="term" value="F:calcium channel activity"/>
    <property type="evidence" value="ECO:0007669"/>
    <property type="project" value="TreeGrafter"/>
</dbReference>
<evidence type="ECO:0000256" key="4">
    <source>
        <dbReference type="ARBA" id="ARBA00022989"/>
    </source>
</evidence>
<dbReference type="PANTHER" id="PTHR31323">
    <property type="entry name" value="MECHANOSENSITIVE ION CHANNEL PROTEIN MSY2"/>
    <property type="match status" value="1"/>
</dbReference>
<keyword evidence="10" id="KW-1185">Reference proteome</keyword>
<dbReference type="InterPro" id="IPR018247">
    <property type="entry name" value="EF_Hand_1_Ca_BS"/>
</dbReference>
<dbReference type="SMART" id="SM00054">
    <property type="entry name" value="EFh"/>
    <property type="match status" value="1"/>
</dbReference>
<sequence length="695" mass="78277">MPATDRSRDSKPPRMSQTYGEKQSYERDQEHYNESDDIENTDSWFDWQTDEPLDDHKLNVVSPLHRQKLLPRIVYGVMRWPRWLRMSLVGIFGGAICLIPLIVVVCAFSNSPARSQVEVWSVWLTIIWITTIATFLVFSWFPKAILKVAELLFSTVPDHCRDAIRVVDGAMLYIKLMFCCVWAWASLGGTLAIQYKKYEQNGRTIDPRPDYFNTIDNLVRAFFASSVVLLAEKLALQLIVLHFHKTSFRDRLDHNRNAFKVLAKLQGSLKLPGISSAAQLRSRVTNIGNGARNTLGLGLRSGKTSGSVTPTPAADSANQAMRSRKPAFASQLQTALATAAKRAQLSDINSPESSLAARRLAKELFLSISKDGVRISQEDFAPYFKDQQRASDAFRIFDQDQSGEISREEMRTTLQEIFEERAMLNGSIQDMRSAFRNLDSVLLFLALIVVIFIWLLIFTGSQGVSNLLPLSTIILGFSFVFGNSAKNIFESMIFIFSTHPYDVGDLVCIGDTWMFVTAFGMISTHFVTVFNQVVIAPNAELASGKPIFNARRSGAQWDVINLQVGFDTPVKKIDQLREGLTEFCQANDKKWGGGLELLYDSVRNMNSIGLIVAVQHKNNWQNWLARWNNRDEFMKHIKNLTQELGITYQPPTQPISFMPQQSGAQPTIRYENDLLPTMQVPLSTSVPSSSLGQTN</sequence>
<dbReference type="InterPro" id="IPR058650">
    <property type="entry name" value="Msy1/2-like"/>
</dbReference>
<dbReference type="Pfam" id="PF25886">
    <property type="entry name" value="Msy1"/>
    <property type="match status" value="1"/>
</dbReference>
<dbReference type="PANTHER" id="PTHR31323:SF11">
    <property type="entry name" value="EF-HAND DOMAIN-CONTAINING PROTEIN"/>
    <property type="match status" value="1"/>
</dbReference>
<evidence type="ECO:0000256" key="2">
    <source>
        <dbReference type="ARBA" id="ARBA00022692"/>
    </source>
</evidence>
<dbReference type="EMBL" id="CP118379">
    <property type="protein sequence ID" value="WFD44582.1"/>
    <property type="molecule type" value="Genomic_DNA"/>
</dbReference>
<gene>
    <name evidence="9" type="ORF">MPSI1_003250</name>
</gene>
<dbReference type="InterPro" id="IPR002048">
    <property type="entry name" value="EF_hand_dom"/>
</dbReference>
<accession>A0AAF0FC36</accession>
<feature type="compositionally biased region" description="Basic and acidic residues" evidence="6">
    <location>
        <begin position="23"/>
        <end position="34"/>
    </location>
</feature>
<evidence type="ECO:0000256" key="6">
    <source>
        <dbReference type="SAM" id="MobiDB-lite"/>
    </source>
</evidence>
<dbReference type="PROSITE" id="PS00018">
    <property type="entry name" value="EF_HAND_1"/>
    <property type="match status" value="1"/>
</dbReference>
<keyword evidence="2 7" id="KW-0812">Transmembrane</keyword>
<feature type="transmembrane region" description="Helical" evidence="7">
    <location>
        <begin position="467"/>
        <end position="485"/>
    </location>
</feature>
<dbReference type="InterPro" id="IPR011992">
    <property type="entry name" value="EF-hand-dom_pair"/>
</dbReference>
<dbReference type="GO" id="GO:0016020">
    <property type="term" value="C:membrane"/>
    <property type="evidence" value="ECO:0007669"/>
    <property type="project" value="UniProtKB-SubCell"/>
</dbReference>
<dbReference type="Proteomes" id="UP001214628">
    <property type="component" value="Chromosome 5"/>
</dbReference>
<evidence type="ECO:0000256" key="7">
    <source>
        <dbReference type="SAM" id="Phobius"/>
    </source>
</evidence>
<keyword evidence="5 7" id="KW-0472">Membrane</keyword>
<dbReference type="Gene3D" id="2.30.30.60">
    <property type="match status" value="1"/>
</dbReference>
<dbReference type="InterPro" id="IPR010920">
    <property type="entry name" value="LSM_dom_sf"/>
</dbReference>